<sequence>MSARSDKGKEVRGPSTPEWKLSFFKPGQALAISPMPPLPNRAAPRSSKLSKRQAKILRTKGKSRSPSQTLRYTTRGQTSTSV</sequence>
<gene>
    <name evidence="2" type="ORF">M407DRAFT_243003</name>
</gene>
<dbReference type="EMBL" id="KN822994">
    <property type="protein sequence ID" value="KIO28466.1"/>
    <property type="molecule type" value="Genomic_DNA"/>
</dbReference>
<dbReference type="Proteomes" id="UP000054248">
    <property type="component" value="Unassembled WGS sequence"/>
</dbReference>
<protein>
    <submittedName>
        <fullName evidence="2">Uncharacterized protein</fullName>
    </submittedName>
</protein>
<feature type="compositionally biased region" description="Basic residues" evidence="1">
    <location>
        <begin position="48"/>
        <end position="63"/>
    </location>
</feature>
<keyword evidence="3" id="KW-1185">Reference proteome</keyword>
<evidence type="ECO:0000313" key="2">
    <source>
        <dbReference type="EMBL" id="KIO28466.1"/>
    </source>
</evidence>
<reference evidence="2 3" key="1">
    <citation type="submission" date="2014-04" db="EMBL/GenBank/DDBJ databases">
        <authorList>
            <consortium name="DOE Joint Genome Institute"/>
            <person name="Kuo A."/>
            <person name="Girlanda M."/>
            <person name="Perotto S."/>
            <person name="Kohler A."/>
            <person name="Nagy L.G."/>
            <person name="Floudas D."/>
            <person name="Copeland A."/>
            <person name="Barry K.W."/>
            <person name="Cichocki N."/>
            <person name="Veneault-Fourrey C."/>
            <person name="LaButti K."/>
            <person name="Lindquist E.A."/>
            <person name="Lipzen A."/>
            <person name="Lundell T."/>
            <person name="Morin E."/>
            <person name="Murat C."/>
            <person name="Sun H."/>
            <person name="Tunlid A."/>
            <person name="Henrissat B."/>
            <person name="Grigoriev I.V."/>
            <person name="Hibbett D.S."/>
            <person name="Martin F."/>
            <person name="Nordberg H.P."/>
            <person name="Cantor M.N."/>
            <person name="Hua S.X."/>
        </authorList>
    </citation>
    <scope>NUCLEOTIDE SEQUENCE [LARGE SCALE GENOMIC DNA]</scope>
    <source>
        <strain evidence="2 3">MUT 4182</strain>
    </source>
</reference>
<reference evidence="3" key="2">
    <citation type="submission" date="2015-01" db="EMBL/GenBank/DDBJ databases">
        <title>Evolutionary Origins and Diversification of the Mycorrhizal Mutualists.</title>
        <authorList>
            <consortium name="DOE Joint Genome Institute"/>
            <consortium name="Mycorrhizal Genomics Consortium"/>
            <person name="Kohler A."/>
            <person name="Kuo A."/>
            <person name="Nagy L.G."/>
            <person name="Floudas D."/>
            <person name="Copeland A."/>
            <person name="Barry K.W."/>
            <person name="Cichocki N."/>
            <person name="Veneault-Fourrey C."/>
            <person name="LaButti K."/>
            <person name="Lindquist E.A."/>
            <person name="Lipzen A."/>
            <person name="Lundell T."/>
            <person name="Morin E."/>
            <person name="Murat C."/>
            <person name="Riley R."/>
            <person name="Ohm R."/>
            <person name="Sun H."/>
            <person name="Tunlid A."/>
            <person name="Henrissat B."/>
            <person name="Grigoriev I.V."/>
            <person name="Hibbett D.S."/>
            <person name="Martin F."/>
        </authorList>
    </citation>
    <scope>NUCLEOTIDE SEQUENCE [LARGE SCALE GENOMIC DNA]</scope>
    <source>
        <strain evidence="3">MUT 4182</strain>
    </source>
</reference>
<dbReference type="AlphaFoldDB" id="A0A0C3QLI7"/>
<evidence type="ECO:0000313" key="3">
    <source>
        <dbReference type="Proteomes" id="UP000054248"/>
    </source>
</evidence>
<organism evidence="2 3">
    <name type="scientific">Tulasnella calospora MUT 4182</name>
    <dbReference type="NCBI Taxonomy" id="1051891"/>
    <lineage>
        <taxon>Eukaryota</taxon>
        <taxon>Fungi</taxon>
        <taxon>Dikarya</taxon>
        <taxon>Basidiomycota</taxon>
        <taxon>Agaricomycotina</taxon>
        <taxon>Agaricomycetes</taxon>
        <taxon>Cantharellales</taxon>
        <taxon>Tulasnellaceae</taxon>
        <taxon>Tulasnella</taxon>
    </lineage>
</organism>
<feature type="compositionally biased region" description="Polar residues" evidence="1">
    <location>
        <begin position="64"/>
        <end position="82"/>
    </location>
</feature>
<evidence type="ECO:0000256" key="1">
    <source>
        <dbReference type="SAM" id="MobiDB-lite"/>
    </source>
</evidence>
<name>A0A0C3QLI7_9AGAM</name>
<dbReference type="HOGENOM" id="CLU_2559986_0_0_1"/>
<feature type="compositionally biased region" description="Basic and acidic residues" evidence="1">
    <location>
        <begin position="1"/>
        <end position="12"/>
    </location>
</feature>
<feature type="region of interest" description="Disordered" evidence="1">
    <location>
        <begin position="1"/>
        <end position="82"/>
    </location>
</feature>
<accession>A0A0C3QLI7</accession>
<proteinExistence type="predicted"/>